<sequence length="100" mass="10992">MVSSSNSSLTNSKQSNTSEEFDIYNTKCKLGPADFKPSKSLPINTLSGYKSTDLDFDIDKSTQRLSTMDINSISHNISHSNVIYASRPLSVLISNIKNDS</sequence>
<organism evidence="1 2">
    <name type="scientific">Rhizophagus irregularis</name>
    <dbReference type="NCBI Taxonomy" id="588596"/>
    <lineage>
        <taxon>Eukaryota</taxon>
        <taxon>Fungi</taxon>
        <taxon>Fungi incertae sedis</taxon>
        <taxon>Mucoromycota</taxon>
        <taxon>Glomeromycotina</taxon>
        <taxon>Glomeromycetes</taxon>
        <taxon>Glomerales</taxon>
        <taxon>Glomeraceae</taxon>
        <taxon>Rhizophagus</taxon>
    </lineage>
</organism>
<comment type="caution">
    <text evidence="1">The sequence shown here is derived from an EMBL/GenBank/DDBJ whole genome shotgun (WGS) entry which is preliminary data.</text>
</comment>
<evidence type="ECO:0000313" key="1">
    <source>
        <dbReference type="EMBL" id="CAB5315393.1"/>
    </source>
</evidence>
<reference evidence="1" key="1">
    <citation type="submission" date="2020-05" db="EMBL/GenBank/DDBJ databases">
        <authorList>
            <person name="Rincon C."/>
            <person name="Sanders R I."/>
            <person name="Robbins C."/>
            <person name="Chaturvedi A."/>
        </authorList>
    </citation>
    <scope>NUCLEOTIDE SEQUENCE</scope>
    <source>
        <strain evidence="1">CHB12</strain>
    </source>
</reference>
<protein>
    <submittedName>
        <fullName evidence="1">Uncharacterized protein</fullName>
    </submittedName>
</protein>
<dbReference type="AlphaFoldDB" id="A0A916DYK2"/>
<proteinExistence type="predicted"/>
<name>A0A916DYK2_9GLOM</name>
<dbReference type="Proteomes" id="UP000684084">
    <property type="component" value="Unassembled WGS sequence"/>
</dbReference>
<accession>A0A916DYK2</accession>
<dbReference type="EMBL" id="CAGKOT010000002">
    <property type="protein sequence ID" value="CAB5315393.1"/>
    <property type="molecule type" value="Genomic_DNA"/>
</dbReference>
<dbReference type="VEuPathDB" id="FungiDB:RhiirFUN_000706"/>
<evidence type="ECO:0000313" key="2">
    <source>
        <dbReference type="Proteomes" id="UP000684084"/>
    </source>
</evidence>
<dbReference type="OrthoDB" id="2330496at2759"/>
<gene>
    <name evidence="1" type="ORF">CHRIB12_LOCUS1856</name>
</gene>